<dbReference type="OrthoDB" id="2658060at2"/>
<evidence type="ECO:0000256" key="1">
    <source>
        <dbReference type="SAM" id="SignalP"/>
    </source>
</evidence>
<reference evidence="2 3" key="1">
    <citation type="submission" date="2016-10" db="EMBL/GenBank/DDBJ databases">
        <authorList>
            <person name="de Groot N.N."/>
        </authorList>
    </citation>
    <scope>NUCLEOTIDE SEQUENCE [LARGE SCALE GENOMIC DNA]</scope>
    <source>
        <strain evidence="2 3">DSM 7343</strain>
    </source>
</reference>
<keyword evidence="3" id="KW-1185">Reference proteome</keyword>
<dbReference type="RefSeq" id="WP_092346239.1">
    <property type="nucleotide sequence ID" value="NZ_FNQN01000003.1"/>
</dbReference>
<gene>
    <name evidence="2" type="ORF">SAMN05660420_01476</name>
</gene>
<dbReference type="Gene3D" id="1.25.40.10">
    <property type="entry name" value="Tetratricopeptide repeat domain"/>
    <property type="match status" value="1"/>
</dbReference>
<accession>A0A1H3Z103</accession>
<sequence>MTRFIVVIVCAIALFLPQTTFAKSKIEQAKDYVTIGEKSSAYQLLREAILEDPMDGDTHYDAGLVFAEIGYIGDFDKAMGNACKLKSSYCPKIGDVYFSQGFSRLAQGSTGAAKSAFENVFQYQPAKKTQVLNRLFEIGKRHLSFNKIQKANVYFSLLTQFDNSYRSQIAASSFEIGKNASPPLTYEAYALANSYSSQFKKQSGDDLASLAKNDSFSEDMRAKLKREAGKYLTDAQMAEHFPPDFIELAPDEDYSFPNLNKGEETNIWIRSPYGVNTILSITSNNFYKIKTRDGKKFNTLKGEKMPDNKYRDFKFIALADNLKLTARFKRK</sequence>
<dbReference type="SUPFAM" id="SSF48452">
    <property type="entry name" value="TPR-like"/>
    <property type="match status" value="1"/>
</dbReference>
<feature type="signal peptide" evidence="1">
    <location>
        <begin position="1"/>
        <end position="22"/>
    </location>
</feature>
<organism evidence="2 3">
    <name type="scientific">Desulfuromusa kysingii</name>
    <dbReference type="NCBI Taxonomy" id="37625"/>
    <lineage>
        <taxon>Bacteria</taxon>
        <taxon>Pseudomonadati</taxon>
        <taxon>Thermodesulfobacteriota</taxon>
        <taxon>Desulfuromonadia</taxon>
        <taxon>Desulfuromonadales</taxon>
        <taxon>Geopsychrobacteraceae</taxon>
        <taxon>Desulfuromusa</taxon>
    </lineage>
</organism>
<dbReference type="Proteomes" id="UP000199409">
    <property type="component" value="Unassembled WGS sequence"/>
</dbReference>
<proteinExistence type="predicted"/>
<dbReference type="InterPro" id="IPR011990">
    <property type="entry name" value="TPR-like_helical_dom_sf"/>
</dbReference>
<evidence type="ECO:0000313" key="3">
    <source>
        <dbReference type="Proteomes" id="UP000199409"/>
    </source>
</evidence>
<evidence type="ECO:0000313" key="2">
    <source>
        <dbReference type="EMBL" id="SEA17346.1"/>
    </source>
</evidence>
<dbReference type="STRING" id="37625.SAMN05660420_01476"/>
<name>A0A1H3Z103_9BACT</name>
<feature type="chain" id="PRO_5011439233" evidence="1">
    <location>
        <begin position="23"/>
        <end position="331"/>
    </location>
</feature>
<dbReference type="AlphaFoldDB" id="A0A1H3Z103"/>
<protein>
    <submittedName>
        <fullName evidence="2">Uncharacterized protein</fullName>
    </submittedName>
</protein>
<dbReference type="EMBL" id="FNQN01000003">
    <property type="protein sequence ID" value="SEA17346.1"/>
    <property type="molecule type" value="Genomic_DNA"/>
</dbReference>
<keyword evidence="1" id="KW-0732">Signal</keyword>